<feature type="region of interest" description="Disordered" evidence="2">
    <location>
        <begin position="184"/>
        <end position="206"/>
    </location>
</feature>
<dbReference type="OrthoDB" id="9932926at2759"/>
<feature type="compositionally biased region" description="Basic and acidic residues" evidence="2">
    <location>
        <begin position="194"/>
        <end position="206"/>
    </location>
</feature>
<comment type="similarity">
    <text evidence="1">Belongs to the SH3BGR family.</text>
</comment>
<dbReference type="GO" id="GO:0005737">
    <property type="term" value="C:cytoplasm"/>
    <property type="evidence" value="ECO:0007669"/>
    <property type="project" value="TreeGrafter"/>
</dbReference>
<dbReference type="Pfam" id="PF04908">
    <property type="entry name" value="SH3BGR"/>
    <property type="match status" value="1"/>
</dbReference>
<organism evidence="3 4">
    <name type="scientific">Trametes pubescens</name>
    <name type="common">White-rot fungus</name>
    <dbReference type="NCBI Taxonomy" id="154538"/>
    <lineage>
        <taxon>Eukaryota</taxon>
        <taxon>Fungi</taxon>
        <taxon>Dikarya</taxon>
        <taxon>Basidiomycota</taxon>
        <taxon>Agaricomycotina</taxon>
        <taxon>Agaricomycetes</taxon>
        <taxon>Polyporales</taxon>
        <taxon>Polyporaceae</taxon>
        <taxon>Trametes</taxon>
    </lineage>
</organism>
<reference evidence="3 4" key="1">
    <citation type="submission" date="2016-10" db="EMBL/GenBank/DDBJ databases">
        <title>Genome sequence of the basidiomycete white-rot fungus Trametes pubescens.</title>
        <authorList>
            <person name="Makela M.R."/>
            <person name="Granchi Z."/>
            <person name="Peng M."/>
            <person name="De Vries R.P."/>
            <person name="Grigoriev I."/>
            <person name="Riley R."/>
            <person name="Hilden K."/>
        </authorList>
    </citation>
    <scope>NUCLEOTIDE SEQUENCE [LARGE SCALE GENOMIC DNA]</scope>
    <source>
        <strain evidence="3 4">FBCC735</strain>
    </source>
</reference>
<dbReference type="STRING" id="154538.A0A1M2W7J4"/>
<dbReference type="PANTHER" id="PTHR12232">
    <property type="entry name" value="SH3 DOMAIN-BINDING GLUTAMIC ACID-RICH-LIKE PROTEIN"/>
    <property type="match status" value="1"/>
</dbReference>
<accession>A0A1M2W7J4</accession>
<dbReference type="OMA" id="AYSPAQM"/>
<dbReference type="InterPro" id="IPR051033">
    <property type="entry name" value="SH3BGR"/>
</dbReference>
<keyword evidence="4" id="KW-1185">Reference proteome</keyword>
<proteinExistence type="inferred from homology"/>
<evidence type="ECO:0000313" key="4">
    <source>
        <dbReference type="Proteomes" id="UP000184267"/>
    </source>
</evidence>
<sequence length="303" mass="32854">MPSPPIQVFLTTIASAPALRQRQEYVLRVLQVKKVPFTSYDLASDEEAKKLWRRKAPVDKQQLPGILIGGEVPGSFQDFEDAVEFGELDAYLRLNEEWAPLEGDKPMLRAVPVGIPGAYSPAQMNPSHVSPAPSPIRTSKPRAGELDAGEKLGDASLSGVNVTEDDLLALVEELGLNEDEANELVKGLGPAPSDSKKDEARKDEAKKVELMKDVVKEMVVKKAEAKTVEVKKPEVKPTEVKTPEVEKAAVKTTEAEKVAIKEEKAEPVEAPKPDDTPKVKTADEASATEKGDEKSASEEAKAT</sequence>
<dbReference type="PANTHER" id="PTHR12232:SF0">
    <property type="entry name" value="THIOREDOXIN DOMAIN-CONTAINING PROTEIN"/>
    <property type="match status" value="1"/>
</dbReference>
<gene>
    <name evidence="3" type="ORF">TRAPUB_3915</name>
</gene>
<dbReference type="InterPro" id="IPR036249">
    <property type="entry name" value="Thioredoxin-like_sf"/>
</dbReference>
<protein>
    <submittedName>
        <fullName evidence="3">Uncharacterized protein</fullName>
    </submittedName>
</protein>
<dbReference type="InterPro" id="IPR006993">
    <property type="entry name" value="Glut_rich_SH3-bd"/>
</dbReference>
<feature type="region of interest" description="Disordered" evidence="2">
    <location>
        <begin position="226"/>
        <end position="303"/>
    </location>
</feature>
<dbReference type="EMBL" id="MNAD01000133">
    <property type="protein sequence ID" value="OJT15809.1"/>
    <property type="molecule type" value="Genomic_DNA"/>
</dbReference>
<evidence type="ECO:0000256" key="2">
    <source>
        <dbReference type="SAM" id="MobiDB-lite"/>
    </source>
</evidence>
<dbReference type="AlphaFoldDB" id="A0A1M2W7J4"/>
<dbReference type="Gene3D" id="3.40.30.10">
    <property type="entry name" value="Glutaredoxin"/>
    <property type="match status" value="1"/>
</dbReference>
<evidence type="ECO:0000313" key="3">
    <source>
        <dbReference type="EMBL" id="OJT15809.1"/>
    </source>
</evidence>
<dbReference type="SUPFAM" id="SSF52833">
    <property type="entry name" value="Thioredoxin-like"/>
    <property type="match status" value="1"/>
</dbReference>
<feature type="region of interest" description="Disordered" evidence="2">
    <location>
        <begin position="122"/>
        <end position="145"/>
    </location>
</feature>
<dbReference type="PROSITE" id="PS51354">
    <property type="entry name" value="GLUTAREDOXIN_2"/>
    <property type="match status" value="1"/>
</dbReference>
<evidence type="ECO:0000256" key="1">
    <source>
        <dbReference type="ARBA" id="ARBA00007764"/>
    </source>
</evidence>
<name>A0A1M2W7J4_TRAPU</name>
<dbReference type="Proteomes" id="UP000184267">
    <property type="component" value="Unassembled WGS sequence"/>
</dbReference>
<comment type="caution">
    <text evidence="3">The sequence shown here is derived from an EMBL/GenBank/DDBJ whole genome shotgun (WGS) entry which is preliminary data.</text>
</comment>